<feature type="region of interest" description="Disordered" evidence="1">
    <location>
        <begin position="32"/>
        <end position="64"/>
    </location>
</feature>
<feature type="compositionally biased region" description="Acidic residues" evidence="1">
    <location>
        <begin position="54"/>
        <end position="64"/>
    </location>
</feature>
<comment type="caution">
    <text evidence="2">The sequence shown here is derived from an EMBL/GenBank/DDBJ whole genome shotgun (WGS) entry which is preliminary data.</text>
</comment>
<dbReference type="Proteomes" id="UP001341840">
    <property type="component" value="Unassembled WGS sequence"/>
</dbReference>
<gene>
    <name evidence="2" type="ORF">PIB30_092918</name>
</gene>
<evidence type="ECO:0000313" key="3">
    <source>
        <dbReference type="Proteomes" id="UP001341840"/>
    </source>
</evidence>
<evidence type="ECO:0000256" key="1">
    <source>
        <dbReference type="SAM" id="MobiDB-lite"/>
    </source>
</evidence>
<feature type="compositionally biased region" description="Basic residues" evidence="1">
    <location>
        <begin position="32"/>
        <end position="41"/>
    </location>
</feature>
<accession>A0ABU6ZTP8</accession>
<reference evidence="2 3" key="1">
    <citation type="journal article" date="2023" name="Plants (Basel)">
        <title>Bridging the Gap: Combining Genomics and Transcriptomics Approaches to Understand Stylosanthes scabra, an Orphan Legume from the Brazilian Caatinga.</title>
        <authorList>
            <person name="Ferreira-Neto J.R.C."/>
            <person name="da Silva M.D."/>
            <person name="Binneck E."/>
            <person name="de Melo N.F."/>
            <person name="da Silva R.H."/>
            <person name="de Melo A.L.T.M."/>
            <person name="Pandolfi V."/>
            <person name="Bustamante F.O."/>
            <person name="Brasileiro-Vidal A.C."/>
            <person name="Benko-Iseppon A.M."/>
        </authorList>
    </citation>
    <scope>NUCLEOTIDE SEQUENCE [LARGE SCALE GENOMIC DNA]</scope>
    <source>
        <tissue evidence="2">Leaves</tissue>
    </source>
</reference>
<proteinExistence type="predicted"/>
<keyword evidence="3" id="KW-1185">Reference proteome</keyword>
<sequence length="129" mass="14462">MAHLKRTNSSGNCRDRQLIEFDPEIGKTLTKNRNRVKAQKALHREEHEANSEESVSEEFSEEEIAEEISIEEDQNNMADNTNNQLRTLGDFSIPTTVSCGSSIVRPAVDANNFELKPSLIQLWQSTGGS</sequence>
<evidence type="ECO:0000313" key="2">
    <source>
        <dbReference type="EMBL" id="MED6225359.1"/>
    </source>
</evidence>
<protein>
    <submittedName>
        <fullName evidence="2">Uncharacterized protein</fullName>
    </submittedName>
</protein>
<dbReference type="EMBL" id="JASCZI010273809">
    <property type="protein sequence ID" value="MED6225359.1"/>
    <property type="molecule type" value="Genomic_DNA"/>
</dbReference>
<name>A0ABU6ZTP8_9FABA</name>
<organism evidence="2 3">
    <name type="scientific">Stylosanthes scabra</name>
    <dbReference type="NCBI Taxonomy" id="79078"/>
    <lineage>
        <taxon>Eukaryota</taxon>
        <taxon>Viridiplantae</taxon>
        <taxon>Streptophyta</taxon>
        <taxon>Embryophyta</taxon>
        <taxon>Tracheophyta</taxon>
        <taxon>Spermatophyta</taxon>
        <taxon>Magnoliopsida</taxon>
        <taxon>eudicotyledons</taxon>
        <taxon>Gunneridae</taxon>
        <taxon>Pentapetalae</taxon>
        <taxon>rosids</taxon>
        <taxon>fabids</taxon>
        <taxon>Fabales</taxon>
        <taxon>Fabaceae</taxon>
        <taxon>Papilionoideae</taxon>
        <taxon>50 kb inversion clade</taxon>
        <taxon>dalbergioids sensu lato</taxon>
        <taxon>Dalbergieae</taxon>
        <taxon>Pterocarpus clade</taxon>
        <taxon>Stylosanthes</taxon>
    </lineage>
</organism>